<dbReference type="STRING" id="1424294.Gferi_04025"/>
<dbReference type="OrthoDB" id="9813074at2"/>
<dbReference type="InterPro" id="IPR022764">
    <property type="entry name" value="Peptidase_S54_rhomboid_dom"/>
</dbReference>
<accession>A0A1D8GD19</accession>
<reference evidence="10 11" key="1">
    <citation type="submission" date="2016-09" db="EMBL/GenBank/DDBJ databases">
        <title>Genomic analysis reveals versatility of anaerobic energy metabolism of Geosporobacter ferrireducens IRF9 of phylum Firmicutes.</title>
        <authorList>
            <person name="Kim S.-J."/>
        </authorList>
    </citation>
    <scope>NUCLEOTIDE SEQUENCE [LARGE SCALE GENOMIC DNA]</scope>
    <source>
        <strain evidence="10 11">IRF9</strain>
    </source>
</reference>
<evidence type="ECO:0000256" key="6">
    <source>
        <dbReference type="ARBA" id="ARBA00023136"/>
    </source>
</evidence>
<feature type="transmembrane region" description="Helical" evidence="8">
    <location>
        <begin position="266"/>
        <end position="284"/>
    </location>
</feature>
<evidence type="ECO:0000256" key="2">
    <source>
        <dbReference type="ARBA" id="ARBA00009045"/>
    </source>
</evidence>
<dbReference type="SUPFAM" id="SSF144091">
    <property type="entry name" value="Rhomboid-like"/>
    <property type="match status" value="1"/>
</dbReference>
<name>A0A1D8GD19_9FIRM</name>
<dbReference type="Pfam" id="PF01694">
    <property type="entry name" value="Rhomboid"/>
    <property type="match status" value="1"/>
</dbReference>
<feature type="domain" description="Peptidase S54 rhomboid" evidence="9">
    <location>
        <begin position="225"/>
        <end position="358"/>
    </location>
</feature>
<dbReference type="AlphaFoldDB" id="A0A1D8GD19"/>
<dbReference type="InterPro" id="IPR035952">
    <property type="entry name" value="Rhomboid-like_sf"/>
</dbReference>
<dbReference type="PANTHER" id="PTHR43731">
    <property type="entry name" value="RHOMBOID PROTEASE"/>
    <property type="match status" value="1"/>
</dbReference>
<feature type="transmembrane region" description="Helical" evidence="8">
    <location>
        <begin position="371"/>
        <end position="391"/>
    </location>
</feature>
<protein>
    <recommendedName>
        <fullName evidence="9">Peptidase S54 rhomboid domain-containing protein</fullName>
    </recommendedName>
</protein>
<dbReference type="SMART" id="SM00028">
    <property type="entry name" value="TPR"/>
    <property type="match status" value="2"/>
</dbReference>
<dbReference type="Gene3D" id="1.25.40.10">
    <property type="entry name" value="Tetratricopeptide repeat domain"/>
    <property type="match status" value="1"/>
</dbReference>
<dbReference type="GO" id="GO:0016020">
    <property type="term" value="C:membrane"/>
    <property type="evidence" value="ECO:0007669"/>
    <property type="project" value="UniProtKB-SubCell"/>
</dbReference>
<dbReference type="KEGG" id="gfe:Gferi_04025"/>
<evidence type="ECO:0000256" key="3">
    <source>
        <dbReference type="ARBA" id="ARBA00022692"/>
    </source>
</evidence>
<feature type="repeat" description="TPR" evidence="7">
    <location>
        <begin position="430"/>
        <end position="463"/>
    </location>
</feature>
<feature type="transmembrane region" description="Helical" evidence="8">
    <location>
        <begin position="341"/>
        <end position="359"/>
    </location>
</feature>
<evidence type="ECO:0000256" key="5">
    <source>
        <dbReference type="ARBA" id="ARBA00022989"/>
    </source>
</evidence>
<evidence type="ECO:0000256" key="8">
    <source>
        <dbReference type="SAM" id="Phobius"/>
    </source>
</evidence>
<evidence type="ECO:0000259" key="9">
    <source>
        <dbReference type="Pfam" id="PF01694"/>
    </source>
</evidence>
<feature type="transmembrane region" description="Helical" evidence="8">
    <location>
        <begin position="318"/>
        <end position="335"/>
    </location>
</feature>
<dbReference type="Pfam" id="PF13432">
    <property type="entry name" value="TPR_16"/>
    <property type="match status" value="1"/>
</dbReference>
<feature type="transmembrane region" description="Helical" evidence="8">
    <location>
        <begin position="181"/>
        <end position="198"/>
    </location>
</feature>
<keyword evidence="7" id="KW-0802">TPR repeat</keyword>
<comment type="subcellular location">
    <subcellularLocation>
        <location evidence="1">Membrane</location>
        <topology evidence="1">Multi-pass membrane protein</topology>
    </subcellularLocation>
</comment>
<dbReference type="RefSeq" id="WP_069974367.1">
    <property type="nucleotide sequence ID" value="NZ_CP017269.1"/>
</dbReference>
<keyword evidence="6 8" id="KW-0472">Membrane</keyword>
<dbReference type="PANTHER" id="PTHR43731:SF14">
    <property type="entry name" value="PRESENILIN-ASSOCIATED RHOMBOID-LIKE PROTEIN, MITOCHONDRIAL"/>
    <property type="match status" value="1"/>
</dbReference>
<feature type="transmembrane region" description="Helical" evidence="8">
    <location>
        <begin position="227"/>
        <end position="245"/>
    </location>
</feature>
<evidence type="ECO:0000256" key="7">
    <source>
        <dbReference type="PROSITE-ProRule" id="PRU00339"/>
    </source>
</evidence>
<dbReference type="PROSITE" id="PS50005">
    <property type="entry name" value="TPR"/>
    <property type="match status" value="2"/>
</dbReference>
<dbReference type="InterPro" id="IPR011990">
    <property type="entry name" value="TPR-like_helical_dom_sf"/>
</dbReference>
<evidence type="ECO:0000313" key="10">
    <source>
        <dbReference type="EMBL" id="AOT68800.1"/>
    </source>
</evidence>
<sequence>MIPKHIACMTKHLIEDKEFFLYFHKPVEDVFDLVLHKQLWREKYYLSFVDGDRFIGSSLDYQKSVLYNLYSEVKMKNRFSKIYFYQIILLDRSYSKDELDRLEQLYAWVKDEKINLTLLLCPVPSDQILTLFSNFEDRENVISSLSTYVPNIPHESMASFDLLEIERSTRKNKGYDLGQKRFYLTFVLIAINLLYWLYMEMTGSTTDIYHLIEYGAKYNPLIANGEYYRLISSMFIHIGLPHLLLNTYALNVLGKDVELIYGSSKFLMIYLISGIFGSLGSFLFSNALSAGASGAIFGLMGAYLYFGVRKPAIFSARYGMNLVTLLIINIVFGLTNANIDNYAHIGGLIGGFLACWAFGFHKERLFTLKRILLQLMLINIMILCLFIGVRIHQNTSEYHLHKGVQYLRQNNYPRARQQFEAGLSTNPNAAEFYFYLAFIAYNEGDPEGAAAYLEKTLELNPSDSMAKKFLQEIQQQ</sequence>
<keyword evidence="5 8" id="KW-1133">Transmembrane helix</keyword>
<dbReference type="InterPro" id="IPR019734">
    <property type="entry name" value="TPR_rpt"/>
</dbReference>
<dbReference type="EMBL" id="CP017269">
    <property type="protein sequence ID" value="AOT68800.1"/>
    <property type="molecule type" value="Genomic_DNA"/>
</dbReference>
<keyword evidence="3 8" id="KW-0812">Transmembrane</keyword>
<feature type="repeat" description="TPR" evidence="7">
    <location>
        <begin position="396"/>
        <end position="429"/>
    </location>
</feature>
<proteinExistence type="inferred from homology"/>
<evidence type="ECO:0000313" key="11">
    <source>
        <dbReference type="Proteomes" id="UP000095743"/>
    </source>
</evidence>
<dbReference type="GO" id="GO:0004252">
    <property type="term" value="F:serine-type endopeptidase activity"/>
    <property type="evidence" value="ECO:0007669"/>
    <property type="project" value="InterPro"/>
</dbReference>
<organism evidence="10 11">
    <name type="scientific">Geosporobacter ferrireducens</name>
    <dbReference type="NCBI Taxonomy" id="1424294"/>
    <lineage>
        <taxon>Bacteria</taxon>
        <taxon>Bacillati</taxon>
        <taxon>Bacillota</taxon>
        <taxon>Clostridia</taxon>
        <taxon>Peptostreptococcales</taxon>
        <taxon>Thermotaleaceae</taxon>
        <taxon>Geosporobacter</taxon>
    </lineage>
</organism>
<keyword evidence="11" id="KW-1185">Reference proteome</keyword>
<dbReference type="Proteomes" id="UP000095743">
    <property type="component" value="Chromosome"/>
</dbReference>
<dbReference type="Gene3D" id="1.20.1540.10">
    <property type="entry name" value="Rhomboid-like"/>
    <property type="match status" value="1"/>
</dbReference>
<evidence type="ECO:0000256" key="1">
    <source>
        <dbReference type="ARBA" id="ARBA00004141"/>
    </source>
</evidence>
<dbReference type="InterPro" id="IPR050925">
    <property type="entry name" value="Rhomboid_protease_S54"/>
</dbReference>
<evidence type="ECO:0000256" key="4">
    <source>
        <dbReference type="ARBA" id="ARBA00022801"/>
    </source>
</evidence>
<gene>
    <name evidence="10" type="ORF">Gferi_04025</name>
</gene>
<keyword evidence="4" id="KW-0378">Hydrolase</keyword>
<comment type="similarity">
    <text evidence="2">Belongs to the peptidase S54 family.</text>
</comment>
<dbReference type="SUPFAM" id="SSF48452">
    <property type="entry name" value="TPR-like"/>
    <property type="match status" value="1"/>
</dbReference>